<protein>
    <submittedName>
        <fullName evidence="2">Antidote-toxin recognition MazE, bacterial antitoxin</fullName>
    </submittedName>
</protein>
<evidence type="ECO:0000259" key="1">
    <source>
        <dbReference type="SMART" id="SM00966"/>
    </source>
</evidence>
<name>A0A554XA73_9BURK</name>
<dbReference type="EMBL" id="VJOM01000008">
    <property type="protein sequence ID" value="TSE32717.1"/>
    <property type="molecule type" value="Genomic_DNA"/>
</dbReference>
<dbReference type="RefSeq" id="WP_043701161.1">
    <property type="nucleotide sequence ID" value="NZ_CP083911.1"/>
</dbReference>
<feature type="domain" description="SpoVT-AbrB" evidence="1">
    <location>
        <begin position="4"/>
        <end position="50"/>
    </location>
</feature>
<dbReference type="OrthoDB" id="9795766at2"/>
<dbReference type="InterPro" id="IPR007159">
    <property type="entry name" value="SpoVT-AbrB_dom"/>
</dbReference>
<dbReference type="SMART" id="SM00966">
    <property type="entry name" value="SpoVT_AbrB"/>
    <property type="match status" value="1"/>
</dbReference>
<dbReference type="GO" id="GO:0003677">
    <property type="term" value="F:DNA binding"/>
    <property type="evidence" value="ECO:0007669"/>
    <property type="project" value="InterPro"/>
</dbReference>
<dbReference type="InterPro" id="IPR037914">
    <property type="entry name" value="SpoVT-AbrB_sf"/>
</dbReference>
<sequence length="77" mass="8786">MQVARWGNSLAIRLPVAVVRELGLREGDEIEIVALDRQRWGVHPAVTPVDALKALRRLRGRLPADFHFEREQIHARG</sequence>
<proteinExistence type="predicted"/>
<keyword evidence="3" id="KW-1185">Reference proteome</keyword>
<evidence type="ECO:0000313" key="2">
    <source>
        <dbReference type="EMBL" id="TSE32717.1"/>
    </source>
</evidence>
<evidence type="ECO:0000313" key="3">
    <source>
        <dbReference type="Proteomes" id="UP000317763"/>
    </source>
</evidence>
<reference evidence="2 3" key="1">
    <citation type="submission" date="2019-07" db="EMBL/GenBank/DDBJ databases">
        <title>Tepidimonas taiwanensis I1-1 draft genome.</title>
        <authorList>
            <person name="Da Costa M.S."/>
            <person name="Froufe H.J.C."/>
            <person name="Egas C."/>
            <person name="Albuquerque L."/>
        </authorList>
    </citation>
    <scope>NUCLEOTIDE SEQUENCE [LARGE SCALE GENOMIC DNA]</scope>
    <source>
        <strain evidence="2 3">I1-1</strain>
    </source>
</reference>
<gene>
    <name evidence="2" type="ORF">Ttaiw_01049</name>
</gene>
<comment type="caution">
    <text evidence="2">The sequence shown here is derived from an EMBL/GenBank/DDBJ whole genome shotgun (WGS) entry which is preliminary data.</text>
</comment>
<dbReference type="AlphaFoldDB" id="A0A554XA73"/>
<dbReference type="Gene3D" id="2.10.260.10">
    <property type="match status" value="1"/>
</dbReference>
<dbReference type="SUPFAM" id="SSF89447">
    <property type="entry name" value="AbrB/MazE/MraZ-like"/>
    <property type="match status" value="1"/>
</dbReference>
<dbReference type="STRING" id="307486.GCA_000807215_01609"/>
<dbReference type="Pfam" id="PF04014">
    <property type="entry name" value="MazE_antitoxin"/>
    <property type="match status" value="1"/>
</dbReference>
<organism evidence="2 3">
    <name type="scientific">Tepidimonas taiwanensis</name>
    <dbReference type="NCBI Taxonomy" id="307486"/>
    <lineage>
        <taxon>Bacteria</taxon>
        <taxon>Pseudomonadati</taxon>
        <taxon>Pseudomonadota</taxon>
        <taxon>Betaproteobacteria</taxon>
        <taxon>Burkholderiales</taxon>
        <taxon>Tepidimonas</taxon>
    </lineage>
</organism>
<dbReference type="Proteomes" id="UP000317763">
    <property type="component" value="Unassembled WGS sequence"/>
</dbReference>
<accession>A0A554XA73</accession>